<evidence type="ECO:0000313" key="2">
    <source>
        <dbReference type="EMBL" id="KAK6957803.1"/>
    </source>
</evidence>
<reference evidence="2 3" key="1">
    <citation type="journal article" date="2024" name="Front Chem Biol">
        <title>Unveiling the potential of Daldinia eschscholtzii MFLUCC 19-0629 through bioactivity and bioinformatics studies for enhanced sustainable agriculture production.</title>
        <authorList>
            <person name="Brooks S."/>
            <person name="Weaver J.A."/>
            <person name="Klomchit A."/>
            <person name="Alharthi S.A."/>
            <person name="Onlamun T."/>
            <person name="Nurani R."/>
            <person name="Vong T.K."/>
            <person name="Alberti F."/>
            <person name="Greco C."/>
        </authorList>
    </citation>
    <scope>NUCLEOTIDE SEQUENCE [LARGE SCALE GENOMIC DNA]</scope>
    <source>
        <strain evidence="2">MFLUCC 19-0629</strain>
    </source>
</reference>
<evidence type="ECO:0008006" key="4">
    <source>
        <dbReference type="Google" id="ProtNLM"/>
    </source>
</evidence>
<protein>
    <recommendedName>
        <fullName evidence="4">PARP catalytic domain-containing protein</fullName>
    </recommendedName>
</protein>
<dbReference type="Gene3D" id="3.90.228.10">
    <property type="match status" value="1"/>
</dbReference>
<sequence length="552" mass="63742">MPDATQLSEDDLVELSLLRDFEVDELIRDGFLSNSEQMTRPLDNELVFKYDELDLYIIAEPLYPAGSVTWKLQSYELSRESVIELRTQLRQIIEAAAVTNNISRWNNREECAYGAFEPTMAVYELAKATRTYLRSWRQTFVKKPNRRIRSNLLPFKEKPASSIMTSSEMAYHFLQQTPQEICAQIPSCYRVLHVEEVIRSDLASRFYKKQMEIRERLSNYSIVTLHSCVPASFHHNKRKEVYIDHLVKPKMTFHGTQRQLVPSIVRYGFLKPGQKNPGTNEAHGVRCGSTYGRGIYSSPNADFSLSYTGDTCRATKPNEYFGIKLLVCATIMGRSADVHREDNWRNQSQAYPGADSHVSNRGFEYIVFDSAQIIPIYVIHIDWGQDNHEHFEELPSDPGRFVPTNQARHPKLLEGVRWPGDIQREKDAVFARAAKWFPYGYGPSTGSKFVVEEVGEVDEDEEEYGDYQALRGEEIKDKTNLNFWSWVKLGEKIDAEERGADVNEYTRDLRWYSSKISEEMPNWDEIPSPEEEEDSDGDLENDDDLGIDRLMV</sequence>
<dbReference type="SUPFAM" id="SSF56399">
    <property type="entry name" value="ADP-ribosylation"/>
    <property type="match status" value="1"/>
</dbReference>
<gene>
    <name evidence="2" type="ORF">Daesc_000592</name>
</gene>
<evidence type="ECO:0000256" key="1">
    <source>
        <dbReference type="SAM" id="MobiDB-lite"/>
    </source>
</evidence>
<comment type="caution">
    <text evidence="2">The sequence shown here is derived from an EMBL/GenBank/DDBJ whole genome shotgun (WGS) entry which is preliminary data.</text>
</comment>
<keyword evidence="3" id="KW-1185">Reference proteome</keyword>
<organism evidence="2 3">
    <name type="scientific">Daldinia eschscholtzii</name>
    <dbReference type="NCBI Taxonomy" id="292717"/>
    <lineage>
        <taxon>Eukaryota</taxon>
        <taxon>Fungi</taxon>
        <taxon>Dikarya</taxon>
        <taxon>Ascomycota</taxon>
        <taxon>Pezizomycotina</taxon>
        <taxon>Sordariomycetes</taxon>
        <taxon>Xylariomycetidae</taxon>
        <taxon>Xylariales</taxon>
        <taxon>Hypoxylaceae</taxon>
        <taxon>Daldinia</taxon>
    </lineage>
</organism>
<evidence type="ECO:0000313" key="3">
    <source>
        <dbReference type="Proteomes" id="UP001369815"/>
    </source>
</evidence>
<name>A0AAX6MZF2_9PEZI</name>
<dbReference type="AlphaFoldDB" id="A0AAX6MZF2"/>
<feature type="compositionally biased region" description="Acidic residues" evidence="1">
    <location>
        <begin position="527"/>
        <end position="545"/>
    </location>
</feature>
<feature type="region of interest" description="Disordered" evidence="1">
    <location>
        <begin position="520"/>
        <end position="552"/>
    </location>
</feature>
<proteinExistence type="predicted"/>
<dbReference type="EMBL" id="JBANMG010000001">
    <property type="protein sequence ID" value="KAK6957803.1"/>
    <property type="molecule type" value="Genomic_DNA"/>
</dbReference>
<accession>A0AAX6MZF2</accession>
<dbReference type="Proteomes" id="UP001369815">
    <property type="component" value="Unassembled WGS sequence"/>
</dbReference>